<feature type="transmembrane region" description="Helical" evidence="1">
    <location>
        <begin position="40"/>
        <end position="60"/>
    </location>
</feature>
<sequence length="92" mass="9607">MAQAFPLLIQRPQPMTIAIFCTVIAFVAGFIGASPGKASLMAGIVGFVAEFTALAVGRGLDHWIDLYSNVVLSLLIAAAAALMAFAVAKLKR</sequence>
<evidence type="ECO:0000256" key="1">
    <source>
        <dbReference type="SAM" id="Phobius"/>
    </source>
</evidence>
<dbReference type="AlphaFoldDB" id="A0A2J0UG67"/>
<protein>
    <recommendedName>
        <fullName evidence="4">Transmembrane protein</fullName>
    </recommendedName>
</protein>
<evidence type="ECO:0008006" key="4">
    <source>
        <dbReference type="Google" id="ProtNLM"/>
    </source>
</evidence>
<reference evidence="2 3" key="1">
    <citation type="journal article" date="2017" name="Front. Microbiol.">
        <title>Double-Face Meets the Bacterial World: The Opportunistic Pathogen Stenotrophomonas maltophilia.</title>
        <authorList>
            <person name="Lira F."/>
            <person name="Berg G."/>
            <person name="Martinez J.L."/>
        </authorList>
    </citation>
    <scope>NUCLEOTIDE SEQUENCE [LARGE SCALE GENOMIC DNA]</scope>
    <source>
        <strain evidence="2 3">EA1</strain>
    </source>
</reference>
<accession>A0A2J0UG67</accession>
<keyword evidence="1" id="KW-0472">Membrane</keyword>
<feature type="transmembrane region" description="Helical" evidence="1">
    <location>
        <begin position="15"/>
        <end position="33"/>
    </location>
</feature>
<organism evidence="2 3">
    <name type="scientific">Stenotrophomonas maltophilia</name>
    <name type="common">Pseudomonas maltophilia</name>
    <name type="synonym">Xanthomonas maltophilia</name>
    <dbReference type="NCBI Taxonomy" id="40324"/>
    <lineage>
        <taxon>Bacteria</taxon>
        <taxon>Pseudomonadati</taxon>
        <taxon>Pseudomonadota</taxon>
        <taxon>Gammaproteobacteria</taxon>
        <taxon>Lysobacterales</taxon>
        <taxon>Lysobacteraceae</taxon>
        <taxon>Stenotrophomonas</taxon>
        <taxon>Stenotrophomonas maltophilia group</taxon>
    </lineage>
</organism>
<proteinExistence type="predicted"/>
<comment type="caution">
    <text evidence="2">The sequence shown here is derived from an EMBL/GenBank/DDBJ whole genome shotgun (WGS) entry which is preliminary data.</text>
</comment>
<keyword evidence="1" id="KW-0812">Transmembrane</keyword>
<feature type="transmembrane region" description="Helical" evidence="1">
    <location>
        <begin position="66"/>
        <end position="88"/>
    </location>
</feature>
<name>A0A2J0UG67_STEMA</name>
<gene>
    <name evidence="2" type="ORF">B9Y64_01765</name>
</gene>
<dbReference type="EMBL" id="NEQV01000001">
    <property type="protein sequence ID" value="PJL33848.1"/>
    <property type="molecule type" value="Genomic_DNA"/>
</dbReference>
<dbReference type="Proteomes" id="UP000230167">
    <property type="component" value="Unassembled WGS sequence"/>
</dbReference>
<keyword evidence="1" id="KW-1133">Transmembrane helix</keyword>
<evidence type="ECO:0000313" key="3">
    <source>
        <dbReference type="Proteomes" id="UP000230167"/>
    </source>
</evidence>
<evidence type="ECO:0000313" key="2">
    <source>
        <dbReference type="EMBL" id="PJL33848.1"/>
    </source>
</evidence>